<evidence type="ECO:0000313" key="2">
    <source>
        <dbReference type="EMBL" id="KAH0538101.1"/>
    </source>
</evidence>
<dbReference type="InterPro" id="IPR025420">
    <property type="entry name" value="DUF4143"/>
</dbReference>
<proteinExistence type="predicted"/>
<name>A0A9P8HYI0_9PEZI</name>
<evidence type="ECO:0000259" key="1">
    <source>
        <dbReference type="Pfam" id="PF13635"/>
    </source>
</evidence>
<dbReference type="EMBL" id="JAGHQM010004035">
    <property type="protein sequence ID" value="KAH0538101.1"/>
    <property type="molecule type" value="Genomic_DNA"/>
</dbReference>
<gene>
    <name evidence="2" type="ORF">GP486_008799</name>
</gene>
<reference evidence="2" key="1">
    <citation type="submission" date="2021-03" db="EMBL/GenBank/DDBJ databases">
        <title>Comparative genomics and phylogenomic investigation of the class Geoglossomycetes provide insights into ecological specialization and systematics.</title>
        <authorList>
            <person name="Melie T."/>
            <person name="Pirro S."/>
            <person name="Miller A.N."/>
            <person name="Quandt A."/>
        </authorList>
    </citation>
    <scope>NUCLEOTIDE SEQUENCE</scope>
    <source>
        <strain evidence="2">CAQ_001_2017</strain>
    </source>
</reference>
<evidence type="ECO:0000313" key="3">
    <source>
        <dbReference type="Proteomes" id="UP000750711"/>
    </source>
</evidence>
<organism evidence="2 3">
    <name type="scientific">Trichoglossum hirsutum</name>
    <dbReference type="NCBI Taxonomy" id="265104"/>
    <lineage>
        <taxon>Eukaryota</taxon>
        <taxon>Fungi</taxon>
        <taxon>Dikarya</taxon>
        <taxon>Ascomycota</taxon>
        <taxon>Pezizomycotina</taxon>
        <taxon>Geoglossomycetes</taxon>
        <taxon>Geoglossales</taxon>
        <taxon>Geoglossaceae</taxon>
        <taxon>Trichoglossum</taxon>
    </lineage>
</organism>
<sequence>MPEIVSVYAKSKDLTALSPIYERLLGAYIDDVEKYTTNDHLIQVVRHCIRVSLLEAGSRIKFQHFGQSNYKSREVGEAMRTLEKTFLLSLLYPTLGAVLPIFPDMKRSPRLQVLDTGMMNYFLGLRTDILGTEDLSSIHQGVILEHLVGQELLATQFNVLSRLDFWIREKAGSSAEVDYVYAFESKLIPIEVKAGKDGTLKSLHLFMDAAPHDMAIRFYAGELALTKATTPAGKSYRLLNLPYYLASQINQYLTWLASGAQPSS</sequence>
<protein>
    <recommendedName>
        <fullName evidence="1">DUF4143 domain-containing protein</fullName>
    </recommendedName>
</protein>
<dbReference type="Pfam" id="PF13635">
    <property type="entry name" value="DUF4143"/>
    <property type="match status" value="1"/>
</dbReference>
<keyword evidence="3" id="KW-1185">Reference proteome</keyword>
<comment type="caution">
    <text evidence="2">The sequence shown here is derived from an EMBL/GenBank/DDBJ whole genome shotgun (WGS) entry which is preliminary data.</text>
</comment>
<dbReference type="Proteomes" id="UP000750711">
    <property type="component" value="Unassembled WGS sequence"/>
</dbReference>
<dbReference type="AlphaFoldDB" id="A0A9P8HYI0"/>
<feature type="domain" description="DUF4143" evidence="1">
    <location>
        <begin position="31"/>
        <end position="195"/>
    </location>
</feature>
<accession>A0A9P8HYI0</accession>